<name>A0A2L2TQU4_9HYPO</name>
<dbReference type="PANTHER" id="PTHR47540">
    <property type="entry name" value="THIAMINE REPRESSIBLE GENES REGULATORY PROTEIN THI5"/>
    <property type="match status" value="1"/>
</dbReference>
<reference evidence="8" key="1">
    <citation type="submission" date="2014-10" db="EMBL/GenBank/DDBJ databases">
        <authorList>
            <person name="King R."/>
        </authorList>
    </citation>
    <scope>NUCLEOTIDE SEQUENCE [LARGE SCALE GENOMIC DNA]</scope>
    <source>
        <strain evidence="8">A3/5</strain>
    </source>
</reference>
<dbReference type="EMBL" id="LN649230">
    <property type="protein sequence ID" value="CEI63220.1"/>
    <property type="molecule type" value="Genomic_DNA"/>
</dbReference>
<dbReference type="GO" id="GO:0005634">
    <property type="term" value="C:nucleus"/>
    <property type="evidence" value="ECO:0007669"/>
    <property type="project" value="UniProtKB-SubCell"/>
</dbReference>
<dbReference type="GO" id="GO:0043565">
    <property type="term" value="F:sequence-specific DNA binding"/>
    <property type="evidence" value="ECO:0007669"/>
    <property type="project" value="TreeGrafter"/>
</dbReference>
<dbReference type="AlphaFoldDB" id="A0A2L2TQU4"/>
<evidence type="ECO:0000256" key="1">
    <source>
        <dbReference type="ARBA" id="ARBA00004123"/>
    </source>
</evidence>
<dbReference type="GO" id="GO:0006351">
    <property type="term" value="P:DNA-templated transcription"/>
    <property type="evidence" value="ECO:0007669"/>
    <property type="project" value="InterPro"/>
</dbReference>
<evidence type="ECO:0000259" key="6">
    <source>
        <dbReference type="SMART" id="SM00906"/>
    </source>
</evidence>
<dbReference type="PANTHER" id="PTHR47540:SF6">
    <property type="entry name" value="ZN(II)2CYS6 TRANSCRIPTION FACTOR (EUROFUNG)"/>
    <property type="match status" value="1"/>
</dbReference>
<keyword evidence="2" id="KW-0805">Transcription regulation</keyword>
<protein>
    <recommendedName>
        <fullName evidence="6">Xylanolytic transcriptional activator regulatory domain-containing protein</fullName>
    </recommendedName>
</protein>
<dbReference type="Pfam" id="PF04082">
    <property type="entry name" value="Fungal_trans"/>
    <property type="match status" value="1"/>
</dbReference>
<dbReference type="GO" id="GO:0008270">
    <property type="term" value="F:zinc ion binding"/>
    <property type="evidence" value="ECO:0007669"/>
    <property type="project" value="InterPro"/>
</dbReference>
<keyword evidence="8" id="KW-1185">Reference proteome</keyword>
<keyword evidence="5" id="KW-0539">Nucleus</keyword>
<evidence type="ECO:0000256" key="5">
    <source>
        <dbReference type="ARBA" id="ARBA00023242"/>
    </source>
</evidence>
<evidence type="ECO:0000256" key="2">
    <source>
        <dbReference type="ARBA" id="ARBA00023015"/>
    </source>
</evidence>
<feature type="domain" description="Xylanolytic transcriptional activator regulatory" evidence="6">
    <location>
        <begin position="119"/>
        <end position="193"/>
    </location>
</feature>
<keyword evidence="4" id="KW-0804">Transcription</keyword>
<comment type="subcellular location">
    <subcellularLocation>
        <location evidence="1">Nucleus</location>
    </subcellularLocation>
</comment>
<dbReference type="CDD" id="cd12148">
    <property type="entry name" value="fungal_TF_MHR"/>
    <property type="match status" value="1"/>
</dbReference>
<evidence type="ECO:0000256" key="3">
    <source>
        <dbReference type="ARBA" id="ARBA00023125"/>
    </source>
</evidence>
<accession>A0A2L2TQU4</accession>
<organism evidence="7 8">
    <name type="scientific">Fusarium venenatum</name>
    <dbReference type="NCBI Taxonomy" id="56646"/>
    <lineage>
        <taxon>Eukaryota</taxon>
        <taxon>Fungi</taxon>
        <taxon>Dikarya</taxon>
        <taxon>Ascomycota</taxon>
        <taxon>Pezizomycotina</taxon>
        <taxon>Sordariomycetes</taxon>
        <taxon>Hypocreomycetidae</taxon>
        <taxon>Hypocreales</taxon>
        <taxon>Nectriaceae</taxon>
        <taxon>Fusarium</taxon>
    </lineage>
</organism>
<dbReference type="STRING" id="56646.A0A2L2TQU4"/>
<evidence type="ECO:0000313" key="7">
    <source>
        <dbReference type="EMBL" id="CEI63220.1"/>
    </source>
</evidence>
<dbReference type="GO" id="GO:0045944">
    <property type="term" value="P:positive regulation of transcription by RNA polymerase II"/>
    <property type="evidence" value="ECO:0007669"/>
    <property type="project" value="TreeGrafter"/>
</dbReference>
<evidence type="ECO:0000256" key="4">
    <source>
        <dbReference type="ARBA" id="ARBA00023163"/>
    </source>
</evidence>
<dbReference type="InterPro" id="IPR007219">
    <property type="entry name" value="XnlR_reg_dom"/>
</dbReference>
<evidence type="ECO:0000313" key="8">
    <source>
        <dbReference type="Proteomes" id="UP000245910"/>
    </source>
</evidence>
<keyword evidence="3" id="KW-0238">DNA-binding</keyword>
<dbReference type="InterPro" id="IPR051711">
    <property type="entry name" value="Stress_Response_Reg"/>
</dbReference>
<proteinExistence type="predicted"/>
<dbReference type="SMART" id="SM00906">
    <property type="entry name" value="Fungal_trans"/>
    <property type="match status" value="1"/>
</dbReference>
<sequence length="483" mass="54158">MPILIGEATDVAFATRFRQEILGKSQNHFPRLQNLLEQAIRNPATCDLLSACKLFALFALGEAYSTRTCQAEENFPGIRYYISATRMLRVLCEEPKIDCVEIMVMLSIYSLAMNRRHSAYCIAGYALRFCIIIGLHLNVSPQQLPDRELREHRTRVWWSAYILDRSWASMLGKPISIQDEDIDVNMPSELQSLPPSDTASNDDFADTDNFSASIRLANLGAKITASLYSRRSHNTPFSSRVQQALQDLSHWLQGLPEPLRKCIEHVPPGSTMHAVTLHLYFNQCLILASRPILLHVLRLRRDSSMGTLEPGTESISASAIALSEACVECARRSYRVLSDSSINGSFPTFDYTYTQYLFSVAIVLAISSVLAECTTDGDDFETAAQILEQLDQNGSFAAKEFCRHIKATSNMLIQVHAEREQVGHGLAPALNDTMGHETELLVGPLLQDLLSQTELNLQFLEASAIDHGFQTFFWPEEQDDNCR</sequence>
<dbReference type="Proteomes" id="UP000245910">
    <property type="component" value="Chromosome II"/>
</dbReference>